<dbReference type="EMBL" id="KQ235076">
    <property type="protein sequence ID" value="KMZ91963.1"/>
    <property type="molecule type" value="Genomic_DNA"/>
</dbReference>
<gene>
    <name evidence="2" type="ORF">PVMG_06081</name>
</gene>
<dbReference type="AlphaFoldDB" id="A0A0J9VWE1"/>
<evidence type="ECO:0000256" key="1">
    <source>
        <dbReference type="SAM" id="Phobius"/>
    </source>
</evidence>
<accession>A0A0J9VWE1</accession>
<keyword evidence="1" id="KW-1133">Transmembrane helix</keyword>
<keyword evidence="1" id="KW-0812">Transmembrane</keyword>
<dbReference type="Proteomes" id="UP000053776">
    <property type="component" value="Unassembled WGS sequence"/>
</dbReference>
<feature type="transmembrane region" description="Helical" evidence="1">
    <location>
        <begin position="41"/>
        <end position="62"/>
    </location>
</feature>
<feature type="transmembrane region" description="Helical" evidence="1">
    <location>
        <begin position="7"/>
        <end position="29"/>
    </location>
</feature>
<sequence length="110" mass="13067">MIQLKKSFHILIICAQNIGIMLKVTLHYMNILRNFVLSQMISVQISIVCASNMIQKVFYTILNVMKKWSKGKLNKPVQILEKHYKQVYVQVKKQILELLPVQRFRQEVHR</sequence>
<name>A0A0J9VWE1_PLAVI</name>
<reference evidence="2 3" key="1">
    <citation type="submission" date="2011-08" db="EMBL/GenBank/DDBJ databases">
        <title>The Genome Sequence of Plasmodium vivax Mauritania I.</title>
        <authorList>
            <consortium name="The Broad Institute Genome Sequencing Platform"/>
            <consortium name="The Broad Institute Genome Sequencing Center for Infectious Disease"/>
            <person name="Neafsey D."/>
            <person name="Carlton J."/>
            <person name="Barnwell J."/>
            <person name="Collins W."/>
            <person name="Escalante A."/>
            <person name="Mullikin J."/>
            <person name="Saul A."/>
            <person name="Guigo R."/>
            <person name="Camara F."/>
            <person name="Young S.K."/>
            <person name="Zeng Q."/>
            <person name="Gargeya S."/>
            <person name="Fitzgerald M."/>
            <person name="Haas B."/>
            <person name="Abouelleil A."/>
            <person name="Alvarado L."/>
            <person name="Arachchi H.M."/>
            <person name="Berlin A."/>
            <person name="Brown A."/>
            <person name="Chapman S.B."/>
            <person name="Chen Z."/>
            <person name="Dunbar C."/>
            <person name="Freedman E."/>
            <person name="Gearin G."/>
            <person name="Gellesch M."/>
            <person name="Goldberg J."/>
            <person name="Griggs A."/>
            <person name="Gujja S."/>
            <person name="Heiman D."/>
            <person name="Howarth C."/>
            <person name="Larson L."/>
            <person name="Lui A."/>
            <person name="MacDonald P.J.P."/>
            <person name="Montmayeur A."/>
            <person name="Murphy C."/>
            <person name="Neiman D."/>
            <person name="Pearson M."/>
            <person name="Priest M."/>
            <person name="Roberts A."/>
            <person name="Saif S."/>
            <person name="Shea T."/>
            <person name="Shenoy N."/>
            <person name="Sisk P."/>
            <person name="Stolte C."/>
            <person name="Sykes S."/>
            <person name="Wortman J."/>
            <person name="Nusbaum C."/>
            <person name="Birren B."/>
        </authorList>
    </citation>
    <scope>NUCLEOTIDE SEQUENCE [LARGE SCALE GENOMIC DNA]</scope>
    <source>
        <strain evidence="2 3">Mauritania I</strain>
    </source>
</reference>
<proteinExistence type="predicted"/>
<organism evidence="2 3">
    <name type="scientific">Plasmodium vivax Mauritania I</name>
    <dbReference type="NCBI Taxonomy" id="1035515"/>
    <lineage>
        <taxon>Eukaryota</taxon>
        <taxon>Sar</taxon>
        <taxon>Alveolata</taxon>
        <taxon>Apicomplexa</taxon>
        <taxon>Aconoidasida</taxon>
        <taxon>Haemosporida</taxon>
        <taxon>Plasmodiidae</taxon>
        <taxon>Plasmodium</taxon>
        <taxon>Plasmodium (Plasmodium)</taxon>
    </lineage>
</organism>
<protein>
    <submittedName>
        <fullName evidence="2">Uncharacterized protein</fullName>
    </submittedName>
</protein>
<evidence type="ECO:0000313" key="2">
    <source>
        <dbReference type="EMBL" id="KMZ91963.1"/>
    </source>
</evidence>
<keyword evidence="1" id="KW-0472">Membrane</keyword>
<evidence type="ECO:0000313" key="3">
    <source>
        <dbReference type="Proteomes" id="UP000053776"/>
    </source>
</evidence>